<keyword evidence="2" id="KW-1185">Reference proteome</keyword>
<evidence type="ECO:0000313" key="2">
    <source>
        <dbReference type="Proteomes" id="UP001055811"/>
    </source>
</evidence>
<gene>
    <name evidence="1" type="ORF">L2E82_08052</name>
</gene>
<proteinExistence type="predicted"/>
<dbReference type="Proteomes" id="UP001055811">
    <property type="component" value="Linkage Group LG02"/>
</dbReference>
<accession>A0ACB9G5I0</accession>
<sequence length="67" mass="7361">MKAATKTTNQSFPSKVDGFYFSFLSFKVAGFLINSFASILGSCLLKSTDFTKHLSFFGYFVVCPIGV</sequence>
<reference evidence="1 2" key="2">
    <citation type="journal article" date="2022" name="Mol. Ecol. Resour.">
        <title>The genomes of chicory, endive, great burdock and yacon provide insights into Asteraceae paleo-polyploidization history and plant inulin production.</title>
        <authorList>
            <person name="Fan W."/>
            <person name="Wang S."/>
            <person name="Wang H."/>
            <person name="Wang A."/>
            <person name="Jiang F."/>
            <person name="Liu H."/>
            <person name="Zhao H."/>
            <person name="Xu D."/>
            <person name="Zhang Y."/>
        </authorList>
    </citation>
    <scope>NUCLEOTIDE SEQUENCE [LARGE SCALE GENOMIC DNA]</scope>
    <source>
        <strain evidence="2">cv. Punajuju</strain>
        <tissue evidence="1">Leaves</tissue>
    </source>
</reference>
<name>A0ACB9G5I0_CICIN</name>
<reference evidence="2" key="1">
    <citation type="journal article" date="2022" name="Mol. Ecol. Resour.">
        <title>The genomes of chicory, endive, great burdock and yacon provide insights into Asteraceae palaeo-polyploidization history and plant inulin production.</title>
        <authorList>
            <person name="Fan W."/>
            <person name="Wang S."/>
            <person name="Wang H."/>
            <person name="Wang A."/>
            <person name="Jiang F."/>
            <person name="Liu H."/>
            <person name="Zhao H."/>
            <person name="Xu D."/>
            <person name="Zhang Y."/>
        </authorList>
    </citation>
    <scope>NUCLEOTIDE SEQUENCE [LARGE SCALE GENOMIC DNA]</scope>
    <source>
        <strain evidence="2">cv. Punajuju</strain>
    </source>
</reference>
<dbReference type="EMBL" id="CM042010">
    <property type="protein sequence ID" value="KAI3778669.1"/>
    <property type="molecule type" value="Genomic_DNA"/>
</dbReference>
<evidence type="ECO:0000313" key="1">
    <source>
        <dbReference type="EMBL" id="KAI3778669.1"/>
    </source>
</evidence>
<comment type="caution">
    <text evidence="1">The sequence shown here is derived from an EMBL/GenBank/DDBJ whole genome shotgun (WGS) entry which is preliminary data.</text>
</comment>
<organism evidence="1 2">
    <name type="scientific">Cichorium intybus</name>
    <name type="common">Chicory</name>
    <dbReference type="NCBI Taxonomy" id="13427"/>
    <lineage>
        <taxon>Eukaryota</taxon>
        <taxon>Viridiplantae</taxon>
        <taxon>Streptophyta</taxon>
        <taxon>Embryophyta</taxon>
        <taxon>Tracheophyta</taxon>
        <taxon>Spermatophyta</taxon>
        <taxon>Magnoliopsida</taxon>
        <taxon>eudicotyledons</taxon>
        <taxon>Gunneridae</taxon>
        <taxon>Pentapetalae</taxon>
        <taxon>asterids</taxon>
        <taxon>campanulids</taxon>
        <taxon>Asterales</taxon>
        <taxon>Asteraceae</taxon>
        <taxon>Cichorioideae</taxon>
        <taxon>Cichorieae</taxon>
        <taxon>Cichoriinae</taxon>
        <taxon>Cichorium</taxon>
    </lineage>
</organism>
<protein>
    <submittedName>
        <fullName evidence="1">Uncharacterized protein</fullName>
    </submittedName>
</protein>